<evidence type="ECO:0000256" key="1">
    <source>
        <dbReference type="ARBA" id="ARBA00004514"/>
    </source>
</evidence>
<name>A0ABQ9GYZ6_9NEOP</name>
<evidence type="ECO:0000256" key="4">
    <source>
        <dbReference type="ARBA" id="ARBA00022490"/>
    </source>
</evidence>
<evidence type="ECO:0000256" key="5">
    <source>
        <dbReference type="ARBA" id="ARBA00022516"/>
    </source>
</evidence>
<evidence type="ECO:0000256" key="10">
    <source>
        <dbReference type="ARBA" id="ARBA00022778"/>
    </source>
</evidence>
<dbReference type="EC" id="2.7.4.2" evidence="3"/>
<dbReference type="InterPro" id="IPR027417">
    <property type="entry name" value="P-loop_NTPase"/>
</dbReference>
<proteinExistence type="predicted"/>
<evidence type="ECO:0000256" key="14">
    <source>
        <dbReference type="ARBA" id="ARBA00023098"/>
    </source>
</evidence>
<protein>
    <recommendedName>
        <fullName evidence="17">Phosphomevalonate kinase</fullName>
        <ecNumber evidence="3">2.7.4.2</ecNumber>
    </recommendedName>
</protein>
<dbReference type="PANTHER" id="PTHR13101">
    <property type="entry name" value="PHOSPHOMEVALONATE KINASE"/>
    <property type="match status" value="1"/>
</dbReference>
<evidence type="ECO:0000256" key="13">
    <source>
        <dbReference type="ARBA" id="ARBA00023011"/>
    </source>
</evidence>
<keyword evidence="9" id="KW-0418">Kinase</keyword>
<keyword evidence="4" id="KW-0963">Cytoplasm</keyword>
<dbReference type="Gene3D" id="3.40.50.300">
    <property type="entry name" value="P-loop containing nucleotide triphosphate hydrolases"/>
    <property type="match status" value="1"/>
</dbReference>
<comment type="caution">
    <text evidence="18">The sequence shown here is derived from an EMBL/GenBank/DDBJ whole genome shotgun (WGS) entry which is preliminary data.</text>
</comment>
<dbReference type="InterPro" id="IPR005919">
    <property type="entry name" value="Pmev_kin_anim"/>
</dbReference>
<evidence type="ECO:0000256" key="2">
    <source>
        <dbReference type="ARBA" id="ARBA00005017"/>
    </source>
</evidence>
<evidence type="ECO:0000256" key="15">
    <source>
        <dbReference type="ARBA" id="ARBA00023166"/>
    </source>
</evidence>
<dbReference type="Proteomes" id="UP001159363">
    <property type="component" value="Chromosome 7"/>
</dbReference>
<keyword evidence="16" id="KW-0753">Steroid metabolism</keyword>
<evidence type="ECO:0000256" key="7">
    <source>
        <dbReference type="ARBA" id="ARBA00022679"/>
    </source>
</evidence>
<evidence type="ECO:0000256" key="16">
    <source>
        <dbReference type="ARBA" id="ARBA00023221"/>
    </source>
</evidence>
<evidence type="ECO:0000256" key="9">
    <source>
        <dbReference type="ARBA" id="ARBA00022777"/>
    </source>
</evidence>
<evidence type="ECO:0000256" key="12">
    <source>
        <dbReference type="ARBA" id="ARBA00022955"/>
    </source>
</evidence>
<organism evidence="18 19">
    <name type="scientific">Dryococelus australis</name>
    <dbReference type="NCBI Taxonomy" id="614101"/>
    <lineage>
        <taxon>Eukaryota</taxon>
        <taxon>Metazoa</taxon>
        <taxon>Ecdysozoa</taxon>
        <taxon>Arthropoda</taxon>
        <taxon>Hexapoda</taxon>
        <taxon>Insecta</taxon>
        <taxon>Pterygota</taxon>
        <taxon>Neoptera</taxon>
        <taxon>Polyneoptera</taxon>
        <taxon>Phasmatodea</taxon>
        <taxon>Verophasmatodea</taxon>
        <taxon>Anareolatae</taxon>
        <taxon>Phasmatidae</taxon>
        <taxon>Eurycanthinae</taxon>
        <taxon>Dryococelus</taxon>
    </lineage>
</organism>
<keyword evidence="14" id="KW-0443">Lipid metabolism</keyword>
<keyword evidence="7" id="KW-0808">Transferase</keyword>
<evidence type="ECO:0000256" key="8">
    <source>
        <dbReference type="ARBA" id="ARBA00022741"/>
    </source>
</evidence>
<gene>
    <name evidence="18" type="ORF">PR048_021681</name>
</gene>
<keyword evidence="12" id="KW-0752">Steroid biosynthesis</keyword>
<evidence type="ECO:0000313" key="18">
    <source>
        <dbReference type="EMBL" id="KAJ8877227.1"/>
    </source>
</evidence>
<comment type="subcellular location">
    <subcellularLocation>
        <location evidence="1">Cytoplasm</location>
        <location evidence="1">Cytosol</location>
    </subcellularLocation>
</comment>
<keyword evidence="8" id="KW-0547">Nucleotide-binding</keyword>
<evidence type="ECO:0000256" key="17">
    <source>
        <dbReference type="ARBA" id="ARBA00034549"/>
    </source>
</evidence>
<accession>A0ABQ9GYZ6</accession>
<reference evidence="18 19" key="1">
    <citation type="submission" date="2023-02" db="EMBL/GenBank/DDBJ databases">
        <title>LHISI_Scaffold_Assembly.</title>
        <authorList>
            <person name="Stuart O.P."/>
            <person name="Cleave R."/>
            <person name="Magrath M.J.L."/>
            <person name="Mikheyev A.S."/>
        </authorList>
    </citation>
    <scope>NUCLEOTIDE SEQUENCE [LARGE SCALE GENOMIC DNA]</scope>
    <source>
        <strain evidence="18">Daus_M_001</strain>
        <tissue evidence="18">Leg muscle</tissue>
    </source>
</reference>
<dbReference type="EMBL" id="JARBHB010000008">
    <property type="protein sequence ID" value="KAJ8877227.1"/>
    <property type="molecule type" value="Genomic_DNA"/>
</dbReference>
<keyword evidence="5" id="KW-0444">Lipid biosynthesis</keyword>
<dbReference type="Pfam" id="PF04275">
    <property type="entry name" value="P-mevalo_kinase"/>
    <property type="match status" value="1"/>
</dbReference>
<sequence>MQHHPKTVLLISGKRKSGKDFISENFLNKLGADKTVIIRISAPIKIHWSKLHNLDFDKLLSTDEYKEKYRKDMILWGEQIRHQDYGYFCRAAIEMFDVMQKEIWVVSDVRRQTDVRWFRENFGDTVKTLRLEASEDIRKQRGFVFTSVVDPETLYCDLQSYWCSLSCVVLNNKLLRVCRLISKSQLFGTDFALPLHFFHLALISSMEVLVGFWHARLCFRQFCLTQVLRAPIEFY</sequence>
<keyword evidence="13" id="KW-0756">Sterol biosynthesis</keyword>
<keyword evidence="15" id="KW-1207">Sterol metabolism</keyword>
<comment type="pathway">
    <text evidence="2">Isoprenoid biosynthesis; isopentenyl diphosphate biosynthesis via mevalonate pathway; isopentenyl diphosphate from (R)-mevalonate: step 2/3.</text>
</comment>
<evidence type="ECO:0000313" key="19">
    <source>
        <dbReference type="Proteomes" id="UP001159363"/>
    </source>
</evidence>
<dbReference type="PANTHER" id="PTHR13101:SF1">
    <property type="entry name" value="PHOSPHOMEVALONATE KINASE"/>
    <property type="match status" value="1"/>
</dbReference>
<dbReference type="SUPFAM" id="SSF52540">
    <property type="entry name" value="P-loop containing nucleoside triphosphate hydrolases"/>
    <property type="match status" value="1"/>
</dbReference>
<evidence type="ECO:0000256" key="11">
    <source>
        <dbReference type="ARBA" id="ARBA00022840"/>
    </source>
</evidence>
<evidence type="ECO:0000256" key="3">
    <source>
        <dbReference type="ARBA" id="ARBA00012958"/>
    </source>
</evidence>
<keyword evidence="11" id="KW-0067">ATP-binding</keyword>
<keyword evidence="10" id="KW-0152">Cholesterol biosynthesis</keyword>
<dbReference type="NCBIfam" id="TIGR01223">
    <property type="entry name" value="Pmev_kin_anim"/>
    <property type="match status" value="1"/>
</dbReference>
<keyword evidence="19" id="KW-1185">Reference proteome</keyword>
<evidence type="ECO:0000256" key="6">
    <source>
        <dbReference type="ARBA" id="ARBA00022548"/>
    </source>
</evidence>
<keyword evidence="6" id="KW-0153">Cholesterol metabolism</keyword>